<evidence type="ECO:0000313" key="1">
    <source>
        <dbReference type="Proteomes" id="UP000095283"/>
    </source>
</evidence>
<dbReference type="InterPro" id="IPR029034">
    <property type="entry name" value="Cystine-knot_cytokine"/>
</dbReference>
<sequence length="244" mass="27789">MFAFGLVSYIRESHEFKLRCECVPSPSGQSCLQYDSRLQAVSLQEAMASFPDLTLIKNETEEVNTLKNDSMCTTKECLDCHRDLQEKLKEIGMLAPTIGDAVVTQAANTSTCKKYRFARKDEGVYMKINDESSSEEFSEDEYEEEWRRQRKTMKNGDNRYWTNPRRMRRQAITSLQADGVIGTRFILSCSTKGVTADSSGLVSLCSSCWVWRRLPDNFSPQYINELLCDKTDNACLSGSFMGFT</sequence>
<proteinExistence type="predicted"/>
<protein>
    <submittedName>
        <fullName evidence="2">Uncharacterized protein</fullName>
    </submittedName>
</protein>
<dbReference type="WBParaSite" id="Hba_20535">
    <property type="protein sequence ID" value="Hba_20535"/>
    <property type="gene ID" value="Hba_20535"/>
</dbReference>
<organism evidence="1 2">
    <name type="scientific">Heterorhabditis bacteriophora</name>
    <name type="common">Entomopathogenic nematode worm</name>
    <dbReference type="NCBI Taxonomy" id="37862"/>
    <lineage>
        <taxon>Eukaryota</taxon>
        <taxon>Metazoa</taxon>
        <taxon>Ecdysozoa</taxon>
        <taxon>Nematoda</taxon>
        <taxon>Chromadorea</taxon>
        <taxon>Rhabditida</taxon>
        <taxon>Rhabditina</taxon>
        <taxon>Rhabditomorpha</taxon>
        <taxon>Strongyloidea</taxon>
        <taxon>Heterorhabditidae</taxon>
        <taxon>Heterorhabditis</taxon>
    </lineage>
</organism>
<reference evidence="2" key="1">
    <citation type="submission" date="2016-11" db="UniProtKB">
        <authorList>
            <consortium name="WormBaseParasite"/>
        </authorList>
    </citation>
    <scope>IDENTIFICATION</scope>
</reference>
<dbReference type="AlphaFoldDB" id="A0A1I7XT70"/>
<name>A0A1I7XT70_HETBA</name>
<dbReference type="Proteomes" id="UP000095283">
    <property type="component" value="Unplaced"/>
</dbReference>
<keyword evidence="1" id="KW-1185">Reference proteome</keyword>
<dbReference type="PANTHER" id="PTHR33995">
    <property type="entry name" value="PROTEIN CBG18546"/>
    <property type="match status" value="1"/>
</dbReference>
<evidence type="ECO:0000313" key="2">
    <source>
        <dbReference type="WBParaSite" id="Hba_20535"/>
    </source>
</evidence>
<dbReference type="PANTHER" id="PTHR33995:SF4">
    <property type="entry name" value="PROTEIN CBG09882"/>
    <property type="match status" value="1"/>
</dbReference>
<accession>A0A1I7XT70</accession>
<dbReference type="SUPFAM" id="SSF57501">
    <property type="entry name" value="Cystine-knot cytokines"/>
    <property type="match status" value="1"/>
</dbReference>